<feature type="transmembrane region" description="Helical" evidence="6">
    <location>
        <begin position="425"/>
        <end position="446"/>
    </location>
</feature>
<evidence type="ECO:0000256" key="6">
    <source>
        <dbReference type="SAM" id="Phobius"/>
    </source>
</evidence>
<feature type="transmembrane region" description="Helical" evidence="6">
    <location>
        <begin position="312"/>
        <end position="331"/>
    </location>
</feature>
<evidence type="ECO:0000256" key="4">
    <source>
        <dbReference type="ARBA" id="ARBA00022989"/>
    </source>
</evidence>
<dbReference type="PANTHER" id="PTHR30250">
    <property type="entry name" value="PST FAMILY PREDICTED COLANIC ACID TRANSPORTER"/>
    <property type="match status" value="1"/>
</dbReference>
<feature type="transmembrane region" description="Helical" evidence="6">
    <location>
        <begin position="398"/>
        <end position="418"/>
    </location>
</feature>
<feature type="transmembrane region" description="Helical" evidence="6">
    <location>
        <begin position="81"/>
        <end position="104"/>
    </location>
</feature>
<evidence type="ECO:0000256" key="3">
    <source>
        <dbReference type="ARBA" id="ARBA00022692"/>
    </source>
</evidence>
<evidence type="ECO:0000256" key="1">
    <source>
        <dbReference type="ARBA" id="ARBA00004651"/>
    </source>
</evidence>
<dbReference type="PANTHER" id="PTHR30250:SF11">
    <property type="entry name" value="O-ANTIGEN TRANSPORTER-RELATED"/>
    <property type="match status" value="1"/>
</dbReference>
<keyword evidence="2" id="KW-1003">Cell membrane</keyword>
<dbReference type="Proteomes" id="UP001597264">
    <property type="component" value="Unassembled WGS sequence"/>
</dbReference>
<dbReference type="InterPro" id="IPR050833">
    <property type="entry name" value="Poly_Biosynth_Transport"/>
</dbReference>
<dbReference type="RefSeq" id="WP_230435026.1">
    <property type="nucleotide sequence ID" value="NZ_CP087715.1"/>
</dbReference>
<dbReference type="EMBL" id="JBHTLR010000034">
    <property type="protein sequence ID" value="MFD1218424.1"/>
    <property type="molecule type" value="Genomic_DNA"/>
</dbReference>
<reference evidence="8" key="1">
    <citation type="journal article" date="2019" name="Int. J. Syst. Evol. Microbiol.">
        <title>The Global Catalogue of Microorganisms (GCM) 10K type strain sequencing project: providing services to taxonomists for standard genome sequencing and annotation.</title>
        <authorList>
            <consortium name="The Broad Institute Genomics Platform"/>
            <consortium name="The Broad Institute Genome Sequencing Center for Infectious Disease"/>
            <person name="Wu L."/>
            <person name="Ma J."/>
        </authorList>
    </citation>
    <scope>NUCLEOTIDE SEQUENCE [LARGE SCALE GENOMIC DNA]</scope>
    <source>
        <strain evidence="8">CCUG 54356</strain>
    </source>
</reference>
<keyword evidence="3 6" id="KW-0812">Transmembrane</keyword>
<sequence>MKNFSSFTARDGKRSTFAHCFYYVRAKSLVFTPELTVSLSRKAHFKEIRKIVAIAIIGQSIVFSINLILARNLAVTAYEDYVVAAALFLFLQAIAAQGVDKYTLRFLPAKFEKRQWDRSSDFMRFALSRLAGGSILVALLALFWAHEIRDFSPQTLRAVHLSLLALPVGVLTYYQCAVLSATGDCVRAAAVTLLIVPALALLLIALLIISPADLSGAKGIACWAIAWCIGFFLSASRVRKAWPHPKGKATAASSAFESSVYESDGYESNSSELSTISWRMETLPFWLYRLSMGVIAQVAVLVLDWLQPSAAAVGAYAAAMSTATLASVLAVSTNRIYARELSVLMEMGDYQALNRLRIQRLQWLLPVLVGFVLLTMLFTEKILALFHPEFVAEGSTSFRLLVITSSTTVLLATAPIYLKYRRQYRVVFSTVTASAVLQITLLVMLVPRLEATGAAIAYTVSMLGLYGVYAIVALRQLRMQQEKLL</sequence>
<comment type="subcellular location">
    <subcellularLocation>
        <location evidence="1">Cell membrane</location>
        <topology evidence="1">Multi-pass membrane protein</topology>
    </subcellularLocation>
</comment>
<feature type="transmembrane region" description="Helical" evidence="6">
    <location>
        <begin position="125"/>
        <end position="146"/>
    </location>
</feature>
<feature type="transmembrane region" description="Helical" evidence="6">
    <location>
        <begin position="51"/>
        <end position="69"/>
    </location>
</feature>
<organism evidence="7 8">
    <name type="scientific">Microbulbifer celer</name>
    <dbReference type="NCBI Taxonomy" id="435905"/>
    <lineage>
        <taxon>Bacteria</taxon>
        <taxon>Pseudomonadati</taxon>
        <taxon>Pseudomonadota</taxon>
        <taxon>Gammaproteobacteria</taxon>
        <taxon>Cellvibrionales</taxon>
        <taxon>Microbulbiferaceae</taxon>
        <taxon>Microbulbifer</taxon>
    </lineage>
</organism>
<evidence type="ECO:0000313" key="7">
    <source>
        <dbReference type="EMBL" id="MFD1218424.1"/>
    </source>
</evidence>
<gene>
    <name evidence="7" type="ORF">ACFQ2X_17620</name>
</gene>
<accession>A0ABW3UDN8</accession>
<evidence type="ECO:0000313" key="8">
    <source>
        <dbReference type="Proteomes" id="UP001597264"/>
    </source>
</evidence>
<evidence type="ECO:0000256" key="5">
    <source>
        <dbReference type="ARBA" id="ARBA00023136"/>
    </source>
</evidence>
<feature type="transmembrane region" description="Helical" evidence="6">
    <location>
        <begin position="286"/>
        <end position="306"/>
    </location>
</feature>
<comment type="caution">
    <text evidence="7">The sequence shown here is derived from an EMBL/GenBank/DDBJ whole genome shotgun (WGS) entry which is preliminary data.</text>
</comment>
<proteinExistence type="predicted"/>
<evidence type="ECO:0000256" key="2">
    <source>
        <dbReference type="ARBA" id="ARBA00022475"/>
    </source>
</evidence>
<feature type="transmembrane region" description="Helical" evidence="6">
    <location>
        <begin position="452"/>
        <end position="474"/>
    </location>
</feature>
<feature type="transmembrane region" description="Helical" evidence="6">
    <location>
        <begin position="215"/>
        <end position="235"/>
    </location>
</feature>
<feature type="transmembrane region" description="Helical" evidence="6">
    <location>
        <begin position="158"/>
        <end position="176"/>
    </location>
</feature>
<protein>
    <submittedName>
        <fullName evidence="7">Lipopolysaccharide biosynthesis protein</fullName>
    </submittedName>
</protein>
<keyword evidence="8" id="KW-1185">Reference proteome</keyword>
<keyword evidence="4 6" id="KW-1133">Transmembrane helix</keyword>
<feature type="transmembrane region" description="Helical" evidence="6">
    <location>
        <begin position="188"/>
        <end position="209"/>
    </location>
</feature>
<name>A0ABW3UDN8_9GAMM</name>
<feature type="transmembrane region" description="Helical" evidence="6">
    <location>
        <begin position="363"/>
        <end position="386"/>
    </location>
</feature>
<keyword evidence="5 6" id="KW-0472">Membrane</keyword>